<dbReference type="Pfam" id="PF06985">
    <property type="entry name" value="HET"/>
    <property type="match status" value="1"/>
</dbReference>
<dbReference type="AlphaFoldDB" id="A0AAE0PJH3"/>
<reference evidence="4" key="2">
    <citation type="submission" date="2023-07" db="EMBL/GenBank/DDBJ databases">
        <authorList>
            <consortium name="Lawrence Berkeley National Laboratory"/>
            <person name="Haridas S."/>
            <person name="Hensen N."/>
            <person name="Bonometti L."/>
            <person name="Westerberg I."/>
            <person name="Brannstrom I.O."/>
            <person name="Guillou S."/>
            <person name="Cros-Aarteil S."/>
            <person name="Calhoun S."/>
            <person name="Kuo A."/>
            <person name="Mondo S."/>
            <person name="Pangilinan J."/>
            <person name="Riley R."/>
            <person name="LaButti K."/>
            <person name="Andreopoulos B."/>
            <person name="Lipzen A."/>
            <person name="Chen C."/>
            <person name="Yanf M."/>
            <person name="Daum C."/>
            <person name="Ng V."/>
            <person name="Clum A."/>
            <person name="Steindorff A."/>
            <person name="Ohm R."/>
            <person name="Martin F."/>
            <person name="Silar P."/>
            <person name="Natvig D."/>
            <person name="Lalanne C."/>
            <person name="Gautier V."/>
            <person name="Ament-velasquez S.L."/>
            <person name="Kruys A."/>
            <person name="Hutchinson M.I."/>
            <person name="Powell A.J."/>
            <person name="Barry K."/>
            <person name="Miller A.N."/>
            <person name="Grigoriev I.V."/>
            <person name="Debuchy R."/>
            <person name="Gladieux P."/>
            <person name="Thoren M.H."/>
            <person name="Johannesson H."/>
        </authorList>
    </citation>
    <scope>NUCLEOTIDE SEQUENCE</scope>
    <source>
        <strain evidence="4">FGSC 1904</strain>
    </source>
</reference>
<evidence type="ECO:0000259" key="3">
    <source>
        <dbReference type="Pfam" id="PF06985"/>
    </source>
</evidence>
<feature type="region of interest" description="Disordered" evidence="1">
    <location>
        <begin position="47"/>
        <end position="66"/>
    </location>
</feature>
<dbReference type="PANTHER" id="PTHR24148">
    <property type="entry name" value="ANKYRIN REPEAT DOMAIN-CONTAINING PROTEIN 39 HOMOLOG-RELATED"/>
    <property type="match status" value="1"/>
</dbReference>
<dbReference type="InterPro" id="IPR052895">
    <property type="entry name" value="HetReg/Transcr_Mod"/>
</dbReference>
<evidence type="ECO:0000313" key="5">
    <source>
        <dbReference type="Proteomes" id="UP001281003"/>
    </source>
</evidence>
<dbReference type="EMBL" id="JAUTDP010000003">
    <property type="protein sequence ID" value="KAK3400962.1"/>
    <property type="molecule type" value="Genomic_DNA"/>
</dbReference>
<dbReference type="Proteomes" id="UP001281003">
    <property type="component" value="Unassembled WGS sequence"/>
</dbReference>
<keyword evidence="2" id="KW-1133">Transmembrane helix</keyword>
<feature type="region of interest" description="Disordered" evidence="1">
    <location>
        <begin position="444"/>
        <end position="473"/>
    </location>
</feature>
<evidence type="ECO:0000256" key="2">
    <source>
        <dbReference type="SAM" id="Phobius"/>
    </source>
</evidence>
<feature type="transmembrane region" description="Helical" evidence="2">
    <location>
        <begin position="547"/>
        <end position="574"/>
    </location>
</feature>
<reference evidence="4" key="1">
    <citation type="journal article" date="2023" name="Mol. Phylogenet. Evol.">
        <title>Genome-scale phylogeny and comparative genomics of the fungal order Sordariales.</title>
        <authorList>
            <person name="Hensen N."/>
            <person name="Bonometti L."/>
            <person name="Westerberg I."/>
            <person name="Brannstrom I.O."/>
            <person name="Guillou S."/>
            <person name="Cros-Aarteil S."/>
            <person name="Calhoun S."/>
            <person name="Haridas S."/>
            <person name="Kuo A."/>
            <person name="Mondo S."/>
            <person name="Pangilinan J."/>
            <person name="Riley R."/>
            <person name="LaButti K."/>
            <person name="Andreopoulos B."/>
            <person name="Lipzen A."/>
            <person name="Chen C."/>
            <person name="Yan M."/>
            <person name="Daum C."/>
            <person name="Ng V."/>
            <person name="Clum A."/>
            <person name="Steindorff A."/>
            <person name="Ohm R.A."/>
            <person name="Martin F."/>
            <person name="Silar P."/>
            <person name="Natvig D.O."/>
            <person name="Lalanne C."/>
            <person name="Gautier V."/>
            <person name="Ament-Velasquez S.L."/>
            <person name="Kruys A."/>
            <person name="Hutchinson M.I."/>
            <person name="Powell A.J."/>
            <person name="Barry K."/>
            <person name="Miller A.N."/>
            <person name="Grigoriev I.V."/>
            <person name="Debuchy R."/>
            <person name="Gladieux P."/>
            <person name="Hiltunen Thoren M."/>
            <person name="Johannesson H."/>
        </authorList>
    </citation>
    <scope>NUCLEOTIDE SEQUENCE</scope>
    <source>
        <strain evidence="4">FGSC 1904</strain>
    </source>
</reference>
<comment type="caution">
    <text evidence="4">The sequence shown here is derived from an EMBL/GenBank/DDBJ whole genome shotgun (WGS) entry which is preliminary data.</text>
</comment>
<proteinExistence type="predicted"/>
<name>A0AAE0PJH3_SORBR</name>
<evidence type="ECO:0000256" key="1">
    <source>
        <dbReference type="SAM" id="MobiDB-lite"/>
    </source>
</evidence>
<keyword evidence="2" id="KW-0812">Transmembrane</keyword>
<evidence type="ECO:0000313" key="4">
    <source>
        <dbReference type="EMBL" id="KAK3400962.1"/>
    </source>
</evidence>
<dbReference type="PANTHER" id="PTHR24148:SF64">
    <property type="entry name" value="HETEROKARYON INCOMPATIBILITY DOMAIN-CONTAINING PROTEIN"/>
    <property type="match status" value="1"/>
</dbReference>
<feature type="transmembrane region" description="Helical" evidence="2">
    <location>
        <begin position="491"/>
        <end position="514"/>
    </location>
</feature>
<sequence length="920" mass="102438">MEAIRTLLGKLQDTVAPISGTIRPPNHDHDHDHDRISLLTVHDDVEPYHDDVSDSSSNFQDGGPRTPEEIQFTPQQLYSYLPLNPSAKSIRVLDIDPAPSSPGSDAAPLSGTLRIVHLSEFPAFTALSYTWGPYSSPVVDTIRCNGSCNIPITKNGRDALLALRKRHYVRSWGRSACPLTIWVDAVCINQADDTEKAGQIALMAEVYTWARTVWVWLGQGNERTTRAVQTLKQAAGLRIEPIGVPWIEEHMYAAGGSPRSMVYYKAQLAKSMVLVFLRTYWRYLLGMPRYLFSACGGTGKGGLPLGSGSSEDIACLLDREWMERAWTFQEVVLASNPVIVCGDEAISWAQLQQGLDCLDQMKPSFAGSSTGGGPAGLRTMRYYLFEGWTKMSKDIRNMSELEGEWENCVQASLRKTSVISQRWASLFQVWRTVSRPTGWNGRAFRSAPKLDTNGSEQQNGGNNNTRNPGSPNFSSVDEYEGQFGIRKLWTILRLVVLAPYVGFILSLFCAIAIAGSSPLRSEDPFEDDPFGDDPVGDGHFKTIKFHFVMFGIAALLLVFNFVPFIIYVSLAIGYPTIGSHDARPEVDAASGLVAIAQVLRNRKAQEAHDKSFATHGVLERLGVMVPPPDYGKMLGKVYHELYVELVKREPSYIALLCDVKGAVLPGAPSWVPNWGSEKLHWVREDALYSRIEDLSRPGSPDLVKWVSDTEIVVRGLFVGEISYASRPIGCGEQINGIESVWRDSLGTVDEWRREVVKLCGRQTYRCDYRPSVMSMVLRPLHQSSPEEWIEEDFGRWHKILAASGYDNASRYELIDLALSDWEFQARRFTEYICRVYAGTASLFISDDGFVGKGPRGVERGDQICLIDGVGQPMILRKTGDSGKYRVVGPAFACHLQNLHTFEDGDRGVVDRNRWGPVTLV</sequence>
<keyword evidence="2" id="KW-0472">Membrane</keyword>
<dbReference type="InterPro" id="IPR010730">
    <property type="entry name" value="HET"/>
</dbReference>
<accession>A0AAE0PJH3</accession>
<gene>
    <name evidence="4" type="ORF">B0T20DRAFT_405652</name>
</gene>
<protein>
    <submittedName>
        <fullName evidence="4">Heterokaryon incompatibility protein-domain-containing protein</fullName>
    </submittedName>
</protein>
<feature type="domain" description="Heterokaryon incompatibility" evidence="3">
    <location>
        <begin position="124"/>
        <end position="330"/>
    </location>
</feature>
<organism evidence="4 5">
    <name type="scientific">Sordaria brevicollis</name>
    <dbReference type="NCBI Taxonomy" id="83679"/>
    <lineage>
        <taxon>Eukaryota</taxon>
        <taxon>Fungi</taxon>
        <taxon>Dikarya</taxon>
        <taxon>Ascomycota</taxon>
        <taxon>Pezizomycotina</taxon>
        <taxon>Sordariomycetes</taxon>
        <taxon>Sordariomycetidae</taxon>
        <taxon>Sordariales</taxon>
        <taxon>Sordariaceae</taxon>
        <taxon>Sordaria</taxon>
    </lineage>
</organism>
<keyword evidence="5" id="KW-1185">Reference proteome</keyword>